<dbReference type="InterPro" id="IPR038765">
    <property type="entry name" value="Papain-like_cys_pep_sf"/>
</dbReference>
<dbReference type="GO" id="GO:0008168">
    <property type="term" value="F:methyltransferase activity"/>
    <property type="evidence" value="ECO:0007669"/>
    <property type="project" value="UniProtKB-KW"/>
</dbReference>
<keyword evidence="4" id="KW-1185">Reference proteome</keyword>
<keyword evidence="1" id="KW-0863">Zinc-finger</keyword>
<keyword evidence="3" id="KW-0808">Transferase</keyword>
<evidence type="ECO:0000313" key="3">
    <source>
        <dbReference type="EMBL" id="KAF0746436.1"/>
    </source>
</evidence>
<sequence>MMLFDKKITLYIAQLTKALVEPDYVYNVLKKYKQQIFDDGLLRGLSHGVWDTLYSELDYKIPKKTLYISVLQNRHQYQSKLKENLGYIDKDCIYTKNVSSETSSSDDEEIREKDEKTFELTIPYLKYMGMEPEIVLYKDGSSVRTYEILKPNTWSDIIIDYIIQELKLPCNYLYKRCKVRSNMSNSQYFLYFVAACKDCNNSLKGWSNEKPTRGQPLELKICTNDTRGMESIHFSKRLLRGTKRNTVANELDTDIPSNWRRKKATTDMKFYNFSPPNLYRNEVLRKAKQEHKDQLLGITVKCPVLSLVELKHSQFSGSIHSIGIDPILVHYWGNHQITIFKDMLKKYCRISIDATGGLVKKTKRTSFDLLSAHIFLYEVVINVAYGQIPVCQMISEKQDTLTICNWLTRWLNAGVGVPHEVVCDYSAALLGAVTRAFCNLSLQCYVEKCFNSLIEHEKEQSLSMCYVRIDVAHMIKIFCRIPYFKGMHNKNLKHFYVRCLRLLLTSVSFEKFTDILKVLLTVSMSETDGWYNNEPTPAESARKMLLDKIKGIDINDEDMTDFDSEVEESVLDGEKYDCEEPIGGIKEYLEDVEQIAITQSKIKGNRDSAYFIPNLSKTILRLCKHFPNWTGVMNDKFQTPYVIASSASVESDFSDLKSRILRFEMKPMTAVRFVAKHLKSIEGSSILFRSSQLRNNHIEMNKKSDMKMDVESDYIISDSETISSTKTNTLIPVSEEICIESIQKEKSILNVSFDSLDIKRLGSISPNETYMHLEGIEPLTKLNSSDDSTSEKSLDEFENWGGLGKPNIPVFPKCCESKNKRKRNTTYMEKTPEIDRILQKKNTRSNLNTLLINGNIATPLHVAKQRYIVMNTCPFDALAVIITMAYTDFKTNTVFVDSSENNMLRFCKSLALYGPTKKTYTDRLELLKPIFKSSHDISRINVIDARCNVSFVATKLLVNAPSAIEKIRCTTDGCNNKNKDIESPTLILRFKNVKNLQKSLDNYTKEQVYECGYCYKSLSSRRTVMNHLLIETDTLPENQSIPLSMFPIQLEANTVKYAFYGVIEYHSEHYISYIRRSDNRWETHNDLQKKIKISTTKCLNARPH</sequence>
<evidence type="ECO:0000256" key="1">
    <source>
        <dbReference type="PROSITE-ProRule" id="PRU00042"/>
    </source>
</evidence>
<dbReference type="PROSITE" id="PS50157">
    <property type="entry name" value="ZINC_FINGER_C2H2_2"/>
    <property type="match status" value="1"/>
</dbReference>
<keyword evidence="1" id="KW-0862">Zinc</keyword>
<feature type="non-terminal residue" evidence="3">
    <location>
        <position position="1104"/>
    </location>
</feature>
<dbReference type="OrthoDB" id="6628045at2759"/>
<proteinExistence type="predicted"/>
<feature type="domain" description="C2H2-type" evidence="2">
    <location>
        <begin position="1009"/>
        <end position="1036"/>
    </location>
</feature>
<dbReference type="GO" id="GO:0032259">
    <property type="term" value="P:methylation"/>
    <property type="evidence" value="ECO:0007669"/>
    <property type="project" value="UniProtKB-KW"/>
</dbReference>
<gene>
    <name evidence="3" type="ORF">FWK35_00031870</name>
</gene>
<accession>A0A6G0Y051</accession>
<evidence type="ECO:0000259" key="2">
    <source>
        <dbReference type="PROSITE" id="PS50157"/>
    </source>
</evidence>
<organism evidence="3 4">
    <name type="scientific">Aphis craccivora</name>
    <name type="common">Cowpea aphid</name>
    <dbReference type="NCBI Taxonomy" id="307492"/>
    <lineage>
        <taxon>Eukaryota</taxon>
        <taxon>Metazoa</taxon>
        <taxon>Ecdysozoa</taxon>
        <taxon>Arthropoda</taxon>
        <taxon>Hexapoda</taxon>
        <taxon>Insecta</taxon>
        <taxon>Pterygota</taxon>
        <taxon>Neoptera</taxon>
        <taxon>Paraneoptera</taxon>
        <taxon>Hemiptera</taxon>
        <taxon>Sternorrhyncha</taxon>
        <taxon>Aphidomorpha</taxon>
        <taxon>Aphidoidea</taxon>
        <taxon>Aphididae</taxon>
        <taxon>Aphidini</taxon>
        <taxon>Aphis</taxon>
        <taxon>Aphis</taxon>
    </lineage>
</organism>
<dbReference type="SUPFAM" id="SSF54001">
    <property type="entry name" value="Cysteine proteinases"/>
    <property type="match status" value="1"/>
</dbReference>
<keyword evidence="1" id="KW-0479">Metal-binding</keyword>
<dbReference type="InterPro" id="IPR013087">
    <property type="entry name" value="Znf_C2H2_type"/>
</dbReference>
<evidence type="ECO:0000313" key="4">
    <source>
        <dbReference type="Proteomes" id="UP000478052"/>
    </source>
</evidence>
<name>A0A6G0Y051_APHCR</name>
<protein>
    <submittedName>
        <fullName evidence="3">mRNA cap guanine-N7 methyltransferase</fullName>
    </submittedName>
</protein>
<reference evidence="3 4" key="1">
    <citation type="submission" date="2019-08" db="EMBL/GenBank/DDBJ databases">
        <title>Whole genome of Aphis craccivora.</title>
        <authorList>
            <person name="Voronova N.V."/>
            <person name="Shulinski R.S."/>
            <person name="Bandarenka Y.V."/>
            <person name="Zhorov D.G."/>
            <person name="Warner D."/>
        </authorList>
    </citation>
    <scope>NUCLEOTIDE SEQUENCE [LARGE SCALE GENOMIC DNA]</scope>
    <source>
        <strain evidence="3">180601</strain>
        <tissue evidence="3">Whole Body</tissue>
    </source>
</reference>
<dbReference type="EMBL" id="VUJU01007210">
    <property type="protein sequence ID" value="KAF0746436.1"/>
    <property type="molecule type" value="Genomic_DNA"/>
</dbReference>
<dbReference type="AlphaFoldDB" id="A0A6G0Y051"/>
<dbReference type="GO" id="GO:0008270">
    <property type="term" value="F:zinc ion binding"/>
    <property type="evidence" value="ECO:0007669"/>
    <property type="project" value="UniProtKB-KW"/>
</dbReference>
<keyword evidence="3" id="KW-0489">Methyltransferase</keyword>
<dbReference type="Proteomes" id="UP000478052">
    <property type="component" value="Unassembled WGS sequence"/>
</dbReference>
<comment type="caution">
    <text evidence="3">The sequence shown here is derived from an EMBL/GenBank/DDBJ whole genome shotgun (WGS) entry which is preliminary data.</text>
</comment>